<dbReference type="KEGG" id="bbo:BBOV_IV011510"/>
<dbReference type="eggNOG" id="ENOG502SQ47">
    <property type="taxonomic scope" value="Eukaryota"/>
</dbReference>
<dbReference type="Proteomes" id="UP000002173">
    <property type="component" value="Unassembled WGS sequence"/>
</dbReference>
<proteinExistence type="predicted"/>
<evidence type="ECO:0000313" key="3">
    <source>
        <dbReference type="Proteomes" id="UP000002173"/>
    </source>
</evidence>
<dbReference type="RefSeq" id="XP_001611071.1">
    <property type="nucleotide sequence ID" value="XM_001611021.1"/>
</dbReference>
<dbReference type="VEuPathDB" id="PiroplasmaDB:BBOV_IV011510"/>
<keyword evidence="3" id="KW-1185">Reference proteome</keyword>
<reference evidence="3" key="2">
    <citation type="journal article" date="2020" name="Data Brief">
        <title>Transcriptome dataset of Babesia bovis life stages within vertebrate and invertebrate hosts.</title>
        <authorList>
            <person name="Ueti M.W."/>
            <person name="Johnson W.C."/>
            <person name="Kappmeyer L.S."/>
            <person name="Herndon D.R."/>
            <person name="Mousel M.R."/>
            <person name="Reif K.E."/>
            <person name="Taus N.S."/>
            <person name="Ifeonu O.O."/>
            <person name="Silva J.C."/>
            <person name="Suarez C.E."/>
            <person name="Brayton K.A."/>
        </authorList>
    </citation>
    <scope>NUCLEOTIDE SEQUENCE [LARGE SCALE GENOMIC DNA]</scope>
</reference>
<dbReference type="OMA" id="ISMWELI"/>
<evidence type="ECO:0000256" key="1">
    <source>
        <dbReference type="SAM" id="MobiDB-lite"/>
    </source>
</evidence>
<feature type="region of interest" description="Disordered" evidence="1">
    <location>
        <begin position="197"/>
        <end position="234"/>
    </location>
</feature>
<reference evidence="2 3" key="1">
    <citation type="journal article" date="2007" name="PLoS Pathog.">
        <title>Genome sequence of Babesia bovis and comparative analysis of apicomplexan hemoprotozoa.</title>
        <authorList>
            <person name="Brayton K.A."/>
            <person name="Lau A.O.T."/>
            <person name="Herndon D.R."/>
            <person name="Hannick L."/>
            <person name="Kappmeyer L.S."/>
            <person name="Berens S.J."/>
            <person name="Bidwell S.L."/>
            <person name="Brown W.C."/>
            <person name="Crabtree J."/>
            <person name="Fadrosh D."/>
            <person name="Feldblum T."/>
            <person name="Forberger H.A."/>
            <person name="Haas B.J."/>
            <person name="Howell J.M."/>
            <person name="Khouri H."/>
            <person name="Koo H."/>
            <person name="Mann D.J."/>
            <person name="Norimine J."/>
            <person name="Paulsen I.T."/>
            <person name="Radune D."/>
            <person name="Ren Q."/>
            <person name="Smith R.K. Jr."/>
            <person name="Suarez C.E."/>
            <person name="White O."/>
            <person name="Wortman J.R."/>
            <person name="Knowles D.P. Jr."/>
            <person name="McElwain T.F."/>
            <person name="Nene V.M."/>
        </authorList>
    </citation>
    <scope>NUCLEOTIDE SEQUENCE [LARGE SCALE GENOMIC DNA]</scope>
    <source>
        <strain evidence="2">T2Bo</strain>
    </source>
</reference>
<organism evidence="2 3">
    <name type="scientific">Babesia bovis</name>
    <dbReference type="NCBI Taxonomy" id="5865"/>
    <lineage>
        <taxon>Eukaryota</taxon>
        <taxon>Sar</taxon>
        <taxon>Alveolata</taxon>
        <taxon>Apicomplexa</taxon>
        <taxon>Aconoidasida</taxon>
        <taxon>Piroplasmida</taxon>
        <taxon>Babesiidae</taxon>
        <taxon>Babesia</taxon>
    </lineage>
</organism>
<sequence>MDKPGNNTSDPGGDNSSQYLTSNILKYDSKYEQEIRSHGLQLRGECLPDIKDINMSYRDAWLVGKQGCLAVRRNLWDPHLFSGIWYFVCDGTDPVNFLVLHPHNAGDRWQKRSISMWELIDGFWVANKYRILYQPKDNDGSALSYATRTMVIEGFTRNFYEAMIKCIHEGQVRLQMMYHELRDLRKQFTCSDASRCTPADSRTKRSSLGYTRNKDLTSILKNKANDQTDTQEKQ</sequence>
<dbReference type="InParanoid" id="A7ASI4"/>
<accession>A7ASI4</accession>
<protein>
    <submittedName>
        <fullName evidence="2">Uncharacterized protein</fullName>
    </submittedName>
</protein>
<comment type="caution">
    <text evidence="2">The sequence shown here is derived from an EMBL/GenBank/DDBJ whole genome shotgun (WGS) entry which is preliminary data.</text>
</comment>
<dbReference type="AlphaFoldDB" id="A7ASI4"/>
<feature type="compositionally biased region" description="Basic and acidic residues" evidence="1">
    <location>
        <begin position="223"/>
        <end position="234"/>
    </location>
</feature>
<gene>
    <name evidence="2" type="ORF">BBOV_IV011510</name>
</gene>
<name>A7ASI4_BABBO</name>
<dbReference type="GeneID" id="5479305"/>
<dbReference type="EMBL" id="AAXT01000002">
    <property type="protein sequence ID" value="EDO07503.1"/>
    <property type="molecule type" value="Genomic_DNA"/>
</dbReference>
<reference evidence="3" key="3">
    <citation type="journal article" date="2021" name="Int. J. Parasitol.">
        <title>Comparative analysis of gene expression between Babesia bovis blood stages and kinetes allowed by improved genome annotation.</title>
        <authorList>
            <person name="Ueti M.W."/>
            <person name="Johnson W.C."/>
            <person name="Kappmeyer L.S."/>
            <person name="Herndon D.R."/>
            <person name="Mousel M.R."/>
            <person name="Reif K.E."/>
            <person name="Taus N.S."/>
            <person name="Ifeonu O.O."/>
            <person name="Silva J.C."/>
            <person name="Suarez C.E."/>
            <person name="Brayton K.A."/>
        </authorList>
    </citation>
    <scope>NUCLEOTIDE SEQUENCE [LARGE SCALE GENOMIC DNA]</scope>
</reference>
<evidence type="ECO:0000313" key="2">
    <source>
        <dbReference type="EMBL" id="EDO07503.1"/>
    </source>
</evidence>